<dbReference type="FunFam" id="1.10.150.80:FF:000005">
    <property type="entry name" value="Werner syndrome ATP-dependent helicase homolog"/>
    <property type="match status" value="1"/>
</dbReference>
<dbReference type="InterPro" id="IPR014001">
    <property type="entry name" value="Helicase_ATP-bd"/>
</dbReference>
<dbReference type="GO" id="GO:0005524">
    <property type="term" value="F:ATP binding"/>
    <property type="evidence" value="ECO:0007669"/>
    <property type="project" value="UniProtKB-KW"/>
</dbReference>
<evidence type="ECO:0000259" key="12">
    <source>
        <dbReference type="PROSITE" id="PS50967"/>
    </source>
</evidence>
<dbReference type="AlphaFoldDB" id="A0A8C8LQW5"/>
<dbReference type="GO" id="GO:0005694">
    <property type="term" value="C:chromosome"/>
    <property type="evidence" value="ECO:0007669"/>
    <property type="project" value="TreeGrafter"/>
</dbReference>
<dbReference type="SUPFAM" id="SSF46785">
    <property type="entry name" value="Winged helix' DNA-binding domain"/>
    <property type="match status" value="1"/>
</dbReference>
<keyword evidence="8" id="KW-0413">Isomerase</keyword>
<dbReference type="InterPro" id="IPR036390">
    <property type="entry name" value="WH_DNA-bd_sf"/>
</dbReference>
<proteinExistence type="inferred from homology"/>
<dbReference type="NCBIfam" id="TIGR00614">
    <property type="entry name" value="recQ_fam"/>
    <property type="match status" value="1"/>
</dbReference>
<gene>
    <name evidence="15" type="primary">WRN</name>
</gene>
<evidence type="ECO:0000313" key="16">
    <source>
        <dbReference type="Proteomes" id="UP000694402"/>
    </source>
</evidence>
<sequence>MMWFGCFSPQCVEEVERLTQQKQPQPEEMPSGPGNEEDDIEELEEEEEFDPSLPEPLPEQIKCLKMYFGHSRFKPVQWKVIHSVLKERRDNLVVMATGYGKSLCFQFPPVYCVGVSIVICPLIALMEDQVLQLEMSNIPACFLGSAQTKNVLAGLKQGQYRVVYMTPEYCSGNISLLEQLDRSIGISLIAVDEAHCISEWGHDFRGAYRSLGNLKRSLPNVPIVALTATASPSIREDIVKSLNLEQPIVTCTSFDRPNLYLDVKRKSGGVFQDLNGFLKKTTGGGYEFEGSSIVYCPSRKEAERVTSTLTSLGVTCGVYHAGLGIKQRRETQHRFMRDEIQCIVATVAFGMGINKADIRKVIHYGAPKEMESYYQEIGRAGRDGLPSACHVLWAPADLKLNRSLFFVANNKFRGYKLKMMGKMDLYLNSSKCRRKLILSHFEDKQLRKVTSGIMGTDQCCDNCRSGWVFCQVGVNDTVDGGRQDYGVLAFQLMGAVSAMGERFGSSAPILFLRGSYSQRVPEKYRCHPLFGAGKSVSEPCWKALARELVNEEYLKEATGTSKFCVLCKITPKVRHNISQQHNIYHNHNILQHNTTYSAFGKYSDPFPFSIFSTPHKIELFGLTANTALYAKLVAERQKLASEKDIPPAILATNKILLEMAKMRPCTVSSLKQVDGVSEAKSSMLIPLLKTIASFCDVRGVVTGRSSSLPNSIAITYRLFQEEGKSMRQVSDERSLPVAVLETQLIQAFRANHPLDTERAGLTTAIRTTVIRIIQSHPVNSGTDMSLPVSLKIRLDLKVSSRLRKTLH</sequence>
<dbReference type="PROSITE" id="PS51194">
    <property type="entry name" value="HELICASE_CTER"/>
    <property type="match status" value="1"/>
</dbReference>
<dbReference type="PANTHER" id="PTHR13710:SF120">
    <property type="entry name" value="BIFUNCTIONAL 3'-5' EXONUCLEASE_ATP-DEPENDENT HELICASE WRN"/>
    <property type="match status" value="1"/>
</dbReference>
<dbReference type="Pfam" id="PF14493">
    <property type="entry name" value="HTH_40"/>
    <property type="match status" value="1"/>
</dbReference>
<keyword evidence="7" id="KW-0238">DNA-binding</keyword>
<dbReference type="PANTHER" id="PTHR13710">
    <property type="entry name" value="DNA HELICASE RECQ FAMILY MEMBER"/>
    <property type="match status" value="1"/>
</dbReference>
<keyword evidence="6 10" id="KW-0067">ATP-binding</keyword>
<dbReference type="PROSITE" id="PS51192">
    <property type="entry name" value="HELICASE_ATP_BIND_1"/>
    <property type="match status" value="1"/>
</dbReference>
<name>A0A8C8LQW5_ONCTS</name>
<dbReference type="InterPro" id="IPR036388">
    <property type="entry name" value="WH-like_DNA-bd_sf"/>
</dbReference>
<comment type="cofactor">
    <cofactor evidence="1">
        <name>Zn(2+)</name>
        <dbReference type="ChEBI" id="CHEBI:29105"/>
    </cofactor>
</comment>
<dbReference type="SMART" id="SM00487">
    <property type="entry name" value="DEXDc"/>
    <property type="match status" value="1"/>
</dbReference>
<reference evidence="15" key="1">
    <citation type="submission" date="2025-08" db="UniProtKB">
        <authorList>
            <consortium name="Ensembl"/>
        </authorList>
    </citation>
    <scope>IDENTIFICATION</scope>
</reference>
<evidence type="ECO:0000256" key="1">
    <source>
        <dbReference type="ARBA" id="ARBA00001947"/>
    </source>
</evidence>
<dbReference type="GO" id="GO:0000724">
    <property type="term" value="P:double-strand break repair via homologous recombination"/>
    <property type="evidence" value="ECO:0007669"/>
    <property type="project" value="TreeGrafter"/>
</dbReference>
<dbReference type="Pfam" id="PF00570">
    <property type="entry name" value="HRDC"/>
    <property type="match status" value="1"/>
</dbReference>
<dbReference type="GO" id="GO:0043138">
    <property type="term" value="F:3'-5' DNA helicase activity"/>
    <property type="evidence" value="ECO:0007669"/>
    <property type="project" value="UniProtKB-EC"/>
</dbReference>
<dbReference type="Gene3D" id="1.10.150.80">
    <property type="entry name" value="HRDC domain"/>
    <property type="match status" value="1"/>
</dbReference>
<accession>A0A8C8LQW5</accession>
<dbReference type="Gene3D" id="3.40.50.300">
    <property type="entry name" value="P-loop containing nucleotide triphosphate hydrolases"/>
    <property type="match status" value="2"/>
</dbReference>
<feature type="domain" description="Helicase ATP-binding" evidence="13">
    <location>
        <begin position="82"/>
        <end position="248"/>
    </location>
</feature>
<keyword evidence="16" id="KW-1185">Reference proteome</keyword>
<comment type="catalytic activity">
    <reaction evidence="10">
        <text>ATP + H2O = ADP + phosphate + H(+)</text>
        <dbReference type="Rhea" id="RHEA:13065"/>
        <dbReference type="ChEBI" id="CHEBI:15377"/>
        <dbReference type="ChEBI" id="CHEBI:15378"/>
        <dbReference type="ChEBI" id="CHEBI:30616"/>
        <dbReference type="ChEBI" id="CHEBI:43474"/>
        <dbReference type="ChEBI" id="CHEBI:456216"/>
    </reaction>
</comment>
<dbReference type="Ensembl" id="ENSOTST00005038669.2">
    <property type="protein sequence ID" value="ENSOTSP00005035613.2"/>
    <property type="gene ID" value="ENSOTSG00005016783.2"/>
</dbReference>
<dbReference type="GO" id="GO:0009378">
    <property type="term" value="F:four-way junction helicase activity"/>
    <property type="evidence" value="ECO:0007669"/>
    <property type="project" value="TreeGrafter"/>
</dbReference>
<dbReference type="SMART" id="SM00341">
    <property type="entry name" value="HRDC"/>
    <property type="match status" value="1"/>
</dbReference>
<dbReference type="PROSITE" id="PS50967">
    <property type="entry name" value="HRDC"/>
    <property type="match status" value="1"/>
</dbReference>
<feature type="compositionally biased region" description="Acidic residues" evidence="11">
    <location>
        <begin position="35"/>
        <end position="50"/>
    </location>
</feature>
<dbReference type="GO" id="GO:0016787">
    <property type="term" value="F:hydrolase activity"/>
    <property type="evidence" value="ECO:0007669"/>
    <property type="project" value="UniProtKB-KW"/>
</dbReference>
<dbReference type="InterPro" id="IPR044876">
    <property type="entry name" value="HRDC_dom_sf"/>
</dbReference>
<dbReference type="GO" id="GO:0005654">
    <property type="term" value="C:nucleoplasm"/>
    <property type="evidence" value="ECO:0007669"/>
    <property type="project" value="TreeGrafter"/>
</dbReference>
<evidence type="ECO:0000256" key="5">
    <source>
        <dbReference type="ARBA" id="ARBA00022806"/>
    </source>
</evidence>
<dbReference type="Pfam" id="PF09382">
    <property type="entry name" value="RQC"/>
    <property type="match status" value="1"/>
</dbReference>
<dbReference type="GO" id="GO:0005737">
    <property type="term" value="C:cytoplasm"/>
    <property type="evidence" value="ECO:0007669"/>
    <property type="project" value="TreeGrafter"/>
</dbReference>
<keyword evidence="10" id="KW-0539">Nucleus</keyword>
<evidence type="ECO:0000256" key="7">
    <source>
        <dbReference type="ARBA" id="ARBA00023125"/>
    </source>
</evidence>
<dbReference type="GO" id="GO:0006260">
    <property type="term" value="P:DNA replication"/>
    <property type="evidence" value="ECO:0007669"/>
    <property type="project" value="InterPro"/>
</dbReference>
<dbReference type="InterPro" id="IPR029491">
    <property type="entry name" value="Helicase_HTH"/>
</dbReference>
<dbReference type="InterPro" id="IPR004589">
    <property type="entry name" value="DNA_helicase_ATP-dep_RecQ"/>
</dbReference>
<evidence type="ECO:0000259" key="14">
    <source>
        <dbReference type="PROSITE" id="PS51194"/>
    </source>
</evidence>
<dbReference type="SUPFAM" id="SSF47819">
    <property type="entry name" value="HRDC-like"/>
    <property type="match status" value="1"/>
</dbReference>
<evidence type="ECO:0000256" key="6">
    <source>
        <dbReference type="ARBA" id="ARBA00022840"/>
    </source>
</evidence>
<feature type="domain" description="Helicase C-terminal" evidence="14">
    <location>
        <begin position="273"/>
        <end position="423"/>
    </location>
</feature>
<dbReference type="Pfam" id="PF16124">
    <property type="entry name" value="RecQ_Zn_bind"/>
    <property type="match status" value="1"/>
</dbReference>
<feature type="region of interest" description="Disordered" evidence="11">
    <location>
        <begin position="17"/>
        <end position="55"/>
    </location>
</feature>
<dbReference type="GeneTree" id="ENSGT00940000159168"/>
<dbReference type="InterPro" id="IPR018982">
    <property type="entry name" value="RQC_domain"/>
</dbReference>
<dbReference type="EC" id="5.6.2.4" evidence="10"/>
<dbReference type="InterPro" id="IPR001650">
    <property type="entry name" value="Helicase_C-like"/>
</dbReference>
<dbReference type="FunFam" id="3.40.50.300:FF:001023">
    <property type="entry name" value="Werner syndrome RecQ like helicase"/>
    <property type="match status" value="1"/>
</dbReference>
<feature type="domain" description="HRDC" evidence="12">
    <location>
        <begin position="622"/>
        <end position="701"/>
    </location>
</feature>
<dbReference type="InterPro" id="IPR011545">
    <property type="entry name" value="DEAD/DEAH_box_helicase_dom"/>
</dbReference>
<dbReference type="Proteomes" id="UP000694402">
    <property type="component" value="Unassembled WGS sequence"/>
</dbReference>
<evidence type="ECO:0000256" key="11">
    <source>
        <dbReference type="SAM" id="MobiDB-lite"/>
    </source>
</evidence>
<dbReference type="InterPro" id="IPR010997">
    <property type="entry name" value="HRDC-like_sf"/>
</dbReference>
<evidence type="ECO:0000256" key="3">
    <source>
        <dbReference type="ARBA" id="ARBA00022741"/>
    </source>
</evidence>
<reference evidence="15" key="2">
    <citation type="submission" date="2025-09" db="UniProtKB">
        <authorList>
            <consortium name="Ensembl"/>
        </authorList>
    </citation>
    <scope>IDENTIFICATION</scope>
</reference>
<dbReference type="CDD" id="cd18017">
    <property type="entry name" value="DEXHc_RecQ3"/>
    <property type="match status" value="1"/>
</dbReference>
<dbReference type="SMART" id="SM00956">
    <property type="entry name" value="RQC"/>
    <property type="match status" value="1"/>
</dbReference>
<protein>
    <recommendedName>
        <fullName evidence="10">ATP-dependent DNA helicase</fullName>
        <ecNumber evidence="10">5.6.2.4</ecNumber>
    </recommendedName>
</protein>
<keyword evidence="4 10" id="KW-0378">Hydrolase</keyword>
<dbReference type="CDD" id="cd18794">
    <property type="entry name" value="SF2_C_RecQ"/>
    <property type="match status" value="1"/>
</dbReference>
<organism evidence="15 16">
    <name type="scientific">Oncorhynchus tshawytscha</name>
    <name type="common">Chinook salmon</name>
    <name type="synonym">Salmo tshawytscha</name>
    <dbReference type="NCBI Taxonomy" id="74940"/>
    <lineage>
        <taxon>Eukaryota</taxon>
        <taxon>Metazoa</taxon>
        <taxon>Chordata</taxon>
        <taxon>Craniata</taxon>
        <taxon>Vertebrata</taxon>
        <taxon>Euteleostomi</taxon>
        <taxon>Actinopterygii</taxon>
        <taxon>Neopterygii</taxon>
        <taxon>Teleostei</taxon>
        <taxon>Protacanthopterygii</taxon>
        <taxon>Salmoniformes</taxon>
        <taxon>Salmonidae</taxon>
        <taxon>Salmoninae</taxon>
        <taxon>Oncorhynchus</taxon>
    </lineage>
</organism>
<dbReference type="GO" id="GO:0003677">
    <property type="term" value="F:DNA binding"/>
    <property type="evidence" value="ECO:0007669"/>
    <property type="project" value="UniProtKB-KW"/>
</dbReference>
<comment type="subcellular location">
    <subcellularLocation>
        <location evidence="10">Nucleus</location>
    </subcellularLocation>
</comment>
<dbReference type="Pfam" id="PF00270">
    <property type="entry name" value="DEAD"/>
    <property type="match status" value="1"/>
</dbReference>
<evidence type="ECO:0000256" key="8">
    <source>
        <dbReference type="ARBA" id="ARBA00023235"/>
    </source>
</evidence>
<dbReference type="SMART" id="SM00490">
    <property type="entry name" value="HELICc"/>
    <property type="match status" value="1"/>
</dbReference>
<evidence type="ECO:0000259" key="13">
    <source>
        <dbReference type="PROSITE" id="PS51192"/>
    </source>
</evidence>
<evidence type="ECO:0000313" key="15">
    <source>
        <dbReference type="Ensembl" id="ENSOTSP00005035613.2"/>
    </source>
</evidence>
<dbReference type="FunFam" id="3.40.50.300:FF:000941">
    <property type="entry name" value="Werner syndrome RecQ like helicase"/>
    <property type="match status" value="1"/>
</dbReference>
<dbReference type="Gene3D" id="1.10.10.10">
    <property type="entry name" value="Winged helix-like DNA-binding domain superfamily/Winged helix DNA-binding domain"/>
    <property type="match status" value="1"/>
</dbReference>
<keyword evidence="3 10" id="KW-0547">Nucleotide-binding</keyword>
<dbReference type="Pfam" id="PF00271">
    <property type="entry name" value="Helicase_C"/>
    <property type="match status" value="1"/>
</dbReference>
<comment type="similarity">
    <text evidence="2 10">Belongs to the helicase family. RecQ subfamily.</text>
</comment>
<dbReference type="InterPro" id="IPR032284">
    <property type="entry name" value="RecQ_Zn-bd"/>
</dbReference>
<dbReference type="GO" id="GO:0000723">
    <property type="term" value="P:telomere maintenance"/>
    <property type="evidence" value="ECO:0007669"/>
    <property type="project" value="TreeGrafter"/>
</dbReference>
<comment type="catalytic activity">
    <reaction evidence="9 10">
        <text>Couples ATP hydrolysis with the unwinding of duplex DNA by translocating in the 3'-5' direction.</text>
        <dbReference type="EC" id="5.6.2.4"/>
    </reaction>
</comment>
<dbReference type="SUPFAM" id="SSF52540">
    <property type="entry name" value="P-loop containing nucleoside triphosphate hydrolases"/>
    <property type="match status" value="1"/>
</dbReference>
<keyword evidence="5 10" id="KW-0347">Helicase</keyword>
<evidence type="ECO:0000256" key="10">
    <source>
        <dbReference type="RuleBase" id="RU364117"/>
    </source>
</evidence>
<evidence type="ECO:0000256" key="2">
    <source>
        <dbReference type="ARBA" id="ARBA00005446"/>
    </source>
</evidence>
<evidence type="ECO:0000256" key="4">
    <source>
        <dbReference type="ARBA" id="ARBA00022801"/>
    </source>
</evidence>
<evidence type="ECO:0000256" key="9">
    <source>
        <dbReference type="ARBA" id="ARBA00034617"/>
    </source>
</evidence>
<dbReference type="InterPro" id="IPR027417">
    <property type="entry name" value="P-loop_NTPase"/>
</dbReference>
<dbReference type="InterPro" id="IPR002121">
    <property type="entry name" value="HRDC_dom"/>
</dbReference>